<feature type="signal peptide" evidence="8">
    <location>
        <begin position="1"/>
        <end position="25"/>
    </location>
</feature>
<evidence type="ECO:0000256" key="6">
    <source>
        <dbReference type="ARBA" id="ARBA00023186"/>
    </source>
</evidence>
<organism evidence="9 10">
    <name type="scientific">Klebsormidium nitens</name>
    <name type="common">Green alga</name>
    <name type="synonym">Ulothrix nitens</name>
    <dbReference type="NCBI Taxonomy" id="105231"/>
    <lineage>
        <taxon>Eukaryota</taxon>
        <taxon>Viridiplantae</taxon>
        <taxon>Streptophyta</taxon>
        <taxon>Klebsormidiophyceae</taxon>
        <taxon>Klebsormidiales</taxon>
        <taxon>Klebsormidiaceae</taxon>
        <taxon>Klebsormidium</taxon>
    </lineage>
</organism>
<dbReference type="Gene3D" id="1.20.1270.10">
    <property type="match status" value="1"/>
</dbReference>
<feature type="chain" id="PRO_5013254169" evidence="8">
    <location>
        <begin position="26"/>
        <end position="922"/>
    </location>
</feature>
<dbReference type="AlphaFoldDB" id="A0A1Y1IKS6"/>
<dbReference type="Gene3D" id="2.60.34.10">
    <property type="entry name" value="Substrate Binding Domain Of DNAk, Chain A, domain 1"/>
    <property type="match status" value="1"/>
</dbReference>
<dbReference type="SUPFAM" id="SSF100934">
    <property type="entry name" value="Heat shock protein 70kD (HSP70), C-terminal subdomain"/>
    <property type="match status" value="1"/>
</dbReference>
<keyword evidence="2 8" id="KW-0732">Signal</keyword>
<feature type="compositionally biased region" description="Polar residues" evidence="7">
    <location>
        <begin position="848"/>
        <end position="865"/>
    </location>
</feature>
<dbReference type="Pfam" id="PF00012">
    <property type="entry name" value="HSP70"/>
    <property type="match status" value="1"/>
</dbReference>
<evidence type="ECO:0000256" key="3">
    <source>
        <dbReference type="ARBA" id="ARBA00022741"/>
    </source>
</evidence>
<feature type="compositionally biased region" description="Polar residues" evidence="7">
    <location>
        <begin position="576"/>
        <end position="591"/>
    </location>
</feature>
<comment type="subcellular location">
    <subcellularLocation>
        <location evidence="1">Endoplasmic reticulum lumen</location>
    </subcellularLocation>
</comment>
<dbReference type="CDD" id="cd10230">
    <property type="entry name" value="ASKHA_NBD_HSP70_HYOU1"/>
    <property type="match status" value="1"/>
</dbReference>
<dbReference type="EMBL" id="DF237540">
    <property type="protein sequence ID" value="GAQ90029.1"/>
    <property type="molecule type" value="Genomic_DNA"/>
</dbReference>
<sequence>MAGSRCCWRPLGCLLVVLLTCGVLPQRDAAVLGIDYGAEWLKMVVVKSGKPMISTVINEMSKRKAPAMVAFSNGERLLGEEAAAIVGRYPERVYQRVRDLLGVALPEARALLAGRYLAYDLVEDAERRTVRIRTHDGSAEYGAEELAAMVLRYAAELARAHSKAPIRDCVLTVPPFWGQRQRQALLDAAHIAGLKVMALLTEPSAAALQYGIDRKFENATQLVLLYDVGAAATRATLLRFSAYAGKDRGRSAVIGQAHTLGVRWDPDLGGQAMEARLAEHFADEFNQQVGGGTDVRASPKAMAKLLKAVRKTKEVLSANSEAPISVESLLDDHDFRSSITRRLFEQLCADVWTRALAPLRDVLAEANITAADLDALEVIGGATRVPRLQAALTDFLGDVRGVDRHLDADEAVAHGAGLHAANLSDGFKLRPFGVNDGLPYGLVYRLDGARGSEDASEEGAEAAAPGAPRSLFPPLRKLPTRIIRSLKAQEDDFGVALAYDPAGPLPAGMPSLDVAQYAVRGVAAATAKYRANATAPLKVALHFSLSRAGVAALDKAELVVETLEALPAPAPPPNASVNVTGNASSANQSVPQGDAAAGEGAEGAATGNGTEAGRPAVKHRKRTLRIPLEVADVSPASLRGMEPADLAAAAARHEELRARDQEKHATAEAKNSLEAYILQTRTNLAEEEGVAGVSTAAERGELEAELAAAEEWLYGEGADGAAPAFQDRHTALRRQGDRIFFRLQEQRHRPQIVARAHALVARARRDVAAWRESRPWVGDAELAGLLAAVGEFEEWVAQQEAAQAGRRPEEDPAFACADVDSRASALLKKIRKVEAIPKPKPKPKPKVNVTTSGDDSTVSNETSQEAGAPETEEAASEELGPDEGAGGEEGGEEEDAGAKKGASNDDSGGLEDEESRSGHDEL</sequence>
<evidence type="ECO:0000256" key="7">
    <source>
        <dbReference type="SAM" id="MobiDB-lite"/>
    </source>
</evidence>
<evidence type="ECO:0000313" key="9">
    <source>
        <dbReference type="EMBL" id="GAQ90029.1"/>
    </source>
</evidence>
<dbReference type="Gene3D" id="3.30.30.30">
    <property type="match status" value="1"/>
</dbReference>
<dbReference type="OrthoDB" id="10262720at2759"/>
<evidence type="ECO:0000256" key="5">
    <source>
        <dbReference type="ARBA" id="ARBA00022840"/>
    </source>
</evidence>
<dbReference type="GO" id="GO:0140662">
    <property type="term" value="F:ATP-dependent protein folding chaperone"/>
    <property type="evidence" value="ECO:0007669"/>
    <property type="project" value="InterPro"/>
</dbReference>
<dbReference type="Gene3D" id="3.90.640.10">
    <property type="entry name" value="Actin, Chain A, domain 4"/>
    <property type="match status" value="1"/>
</dbReference>
<accession>A0A1Y1IKS6</accession>
<keyword evidence="5" id="KW-0067">ATP-binding</keyword>
<dbReference type="PRINTS" id="PR00301">
    <property type="entry name" value="HEATSHOCK70"/>
</dbReference>
<dbReference type="FunFam" id="3.90.640.10:FF:000004">
    <property type="entry name" value="Heat shock 70 kDa protein 4"/>
    <property type="match status" value="1"/>
</dbReference>
<evidence type="ECO:0000256" key="2">
    <source>
        <dbReference type="ARBA" id="ARBA00022729"/>
    </source>
</evidence>
<evidence type="ECO:0000313" key="10">
    <source>
        <dbReference type="Proteomes" id="UP000054558"/>
    </source>
</evidence>
<reference evidence="9 10" key="1">
    <citation type="journal article" date="2014" name="Nat. Commun.">
        <title>Klebsormidium flaccidum genome reveals primary factors for plant terrestrial adaptation.</title>
        <authorList>
            <person name="Hori K."/>
            <person name="Maruyama F."/>
            <person name="Fujisawa T."/>
            <person name="Togashi T."/>
            <person name="Yamamoto N."/>
            <person name="Seo M."/>
            <person name="Sato S."/>
            <person name="Yamada T."/>
            <person name="Mori H."/>
            <person name="Tajima N."/>
            <person name="Moriyama T."/>
            <person name="Ikeuchi M."/>
            <person name="Watanabe M."/>
            <person name="Wada H."/>
            <person name="Kobayashi K."/>
            <person name="Saito M."/>
            <person name="Masuda T."/>
            <person name="Sasaki-Sekimoto Y."/>
            <person name="Mashiguchi K."/>
            <person name="Awai K."/>
            <person name="Shimojima M."/>
            <person name="Masuda S."/>
            <person name="Iwai M."/>
            <person name="Nobusawa T."/>
            <person name="Narise T."/>
            <person name="Kondo S."/>
            <person name="Saito H."/>
            <person name="Sato R."/>
            <person name="Murakawa M."/>
            <person name="Ihara Y."/>
            <person name="Oshima-Yamada Y."/>
            <person name="Ohtaka K."/>
            <person name="Satoh M."/>
            <person name="Sonobe K."/>
            <person name="Ishii M."/>
            <person name="Ohtani R."/>
            <person name="Kanamori-Sato M."/>
            <person name="Honoki R."/>
            <person name="Miyazaki D."/>
            <person name="Mochizuki H."/>
            <person name="Umetsu J."/>
            <person name="Higashi K."/>
            <person name="Shibata D."/>
            <person name="Kamiya Y."/>
            <person name="Sato N."/>
            <person name="Nakamura Y."/>
            <person name="Tabata S."/>
            <person name="Ida S."/>
            <person name="Kurokawa K."/>
            <person name="Ohta H."/>
        </authorList>
    </citation>
    <scope>NUCLEOTIDE SEQUENCE [LARGE SCALE GENOMIC DNA]</scope>
    <source>
        <strain evidence="9 10">NIES-2285</strain>
    </source>
</reference>
<dbReference type="InterPro" id="IPR043129">
    <property type="entry name" value="ATPase_NBD"/>
</dbReference>
<dbReference type="GO" id="GO:0000774">
    <property type="term" value="F:adenyl-nucleotide exchange factor activity"/>
    <property type="evidence" value="ECO:0000318"/>
    <property type="project" value="GO_Central"/>
</dbReference>
<dbReference type="SUPFAM" id="SSF53067">
    <property type="entry name" value="Actin-like ATPase domain"/>
    <property type="match status" value="2"/>
</dbReference>
<dbReference type="InterPro" id="IPR018181">
    <property type="entry name" value="Heat_shock_70_CS"/>
</dbReference>
<dbReference type="InterPro" id="IPR013126">
    <property type="entry name" value="Hsp_70_fam"/>
</dbReference>
<feature type="compositionally biased region" description="Acidic residues" evidence="7">
    <location>
        <begin position="870"/>
        <end position="895"/>
    </location>
</feature>
<dbReference type="PANTHER" id="PTHR45639:SF3">
    <property type="entry name" value="HYPOXIA UP-REGULATED PROTEIN 1"/>
    <property type="match status" value="1"/>
</dbReference>
<evidence type="ECO:0000256" key="8">
    <source>
        <dbReference type="SAM" id="SignalP"/>
    </source>
</evidence>
<keyword evidence="10" id="KW-1185">Reference proteome</keyword>
<name>A0A1Y1IKS6_KLENI</name>
<gene>
    <name evidence="9" type="ORF">KFL_005910055</name>
</gene>
<evidence type="ECO:0000256" key="4">
    <source>
        <dbReference type="ARBA" id="ARBA00022824"/>
    </source>
</evidence>
<feature type="region of interest" description="Disordered" evidence="7">
    <location>
        <begin position="567"/>
        <end position="620"/>
    </location>
</feature>
<dbReference type="PANTHER" id="PTHR45639">
    <property type="entry name" value="HSC70CB, ISOFORM G-RELATED"/>
    <property type="match status" value="1"/>
</dbReference>
<feature type="compositionally biased region" description="Low complexity" evidence="7">
    <location>
        <begin position="593"/>
        <end position="613"/>
    </location>
</feature>
<dbReference type="OMA" id="SRTPMIQ"/>
<dbReference type="InterPro" id="IPR029048">
    <property type="entry name" value="HSP70_C_sf"/>
</dbReference>
<keyword evidence="3" id="KW-0547">Nucleotide-binding</keyword>
<dbReference type="GO" id="GO:0005524">
    <property type="term" value="F:ATP binding"/>
    <property type="evidence" value="ECO:0007669"/>
    <property type="project" value="UniProtKB-KW"/>
</dbReference>
<dbReference type="GO" id="GO:0005788">
    <property type="term" value="C:endoplasmic reticulum lumen"/>
    <property type="evidence" value="ECO:0007669"/>
    <property type="project" value="UniProtKB-SubCell"/>
</dbReference>
<dbReference type="GO" id="GO:0034663">
    <property type="term" value="C:endoplasmic reticulum chaperone complex"/>
    <property type="evidence" value="ECO:0000318"/>
    <property type="project" value="GO_Central"/>
</dbReference>
<dbReference type="PROSITE" id="PS01036">
    <property type="entry name" value="HSP70_3"/>
    <property type="match status" value="1"/>
</dbReference>
<dbReference type="Gene3D" id="3.30.420.40">
    <property type="match status" value="2"/>
</dbReference>
<dbReference type="STRING" id="105231.A0A1Y1IKS6"/>
<proteinExistence type="predicted"/>
<feature type="region of interest" description="Disordered" evidence="7">
    <location>
        <begin position="834"/>
        <end position="922"/>
    </location>
</feature>
<dbReference type="InterPro" id="IPR029047">
    <property type="entry name" value="HSP70_peptide-bd_sf"/>
</dbReference>
<evidence type="ECO:0000256" key="1">
    <source>
        <dbReference type="ARBA" id="ARBA00004319"/>
    </source>
</evidence>
<keyword evidence="4" id="KW-0256">Endoplasmic reticulum</keyword>
<dbReference type="Proteomes" id="UP000054558">
    <property type="component" value="Unassembled WGS sequence"/>
</dbReference>
<protein>
    <submittedName>
        <fullName evidence="9">Uncharacterized protein</fullName>
    </submittedName>
</protein>
<keyword evidence="6" id="KW-0143">Chaperone</keyword>